<dbReference type="Gene3D" id="2.40.10.340">
    <property type="entry name" value="Rod shape-determining protein MreC, domain 1"/>
    <property type="match status" value="1"/>
</dbReference>
<dbReference type="Gene3D" id="2.40.10.350">
    <property type="entry name" value="Rod shape-determining protein MreC, domain 2"/>
    <property type="match status" value="1"/>
</dbReference>
<evidence type="ECO:0000313" key="9">
    <source>
        <dbReference type="Proteomes" id="UP000319103"/>
    </source>
</evidence>
<dbReference type="OrthoDB" id="5196068at2"/>
<dbReference type="Proteomes" id="UP000319103">
    <property type="component" value="Unassembled WGS sequence"/>
</dbReference>
<name>A0A540W8P0_9ACTN</name>
<reference evidence="8 9" key="1">
    <citation type="submission" date="2019-06" db="EMBL/GenBank/DDBJ databases">
        <title>Description of Kitasatospora acidophila sp. nov. isolated from pine grove soil, and reclassification of Streptomyces novaecaesareae to Kitasatospora novaeceasareae comb. nov.</title>
        <authorList>
            <person name="Kim M.J."/>
        </authorList>
    </citation>
    <scope>NUCLEOTIDE SEQUENCE [LARGE SCALE GENOMIC DNA]</scope>
    <source>
        <strain evidence="8 9">MMS16-CNU292</strain>
    </source>
</reference>
<comment type="similarity">
    <text evidence="1 5">Belongs to the MreC family.</text>
</comment>
<keyword evidence="9" id="KW-1185">Reference proteome</keyword>
<dbReference type="GO" id="GO:0008360">
    <property type="term" value="P:regulation of cell shape"/>
    <property type="evidence" value="ECO:0007669"/>
    <property type="project" value="UniProtKB-KW"/>
</dbReference>
<dbReference type="Pfam" id="PF04085">
    <property type="entry name" value="MreC"/>
    <property type="match status" value="1"/>
</dbReference>
<evidence type="ECO:0000256" key="6">
    <source>
        <dbReference type="SAM" id="MobiDB-lite"/>
    </source>
</evidence>
<feature type="compositionally biased region" description="Low complexity" evidence="6">
    <location>
        <begin position="291"/>
        <end position="328"/>
    </location>
</feature>
<dbReference type="InterPro" id="IPR055342">
    <property type="entry name" value="MreC_beta-barrel_core"/>
</dbReference>
<dbReference type="NCBIfam" id="NF010510">
    <property type="entry name" value="PRK13922.11-5"/>
    <property type="match status" value="1"/>
</dbReference>
<keyword evidence="3 5" id="KW-0133">Cell shape</keyword>
<evidence type="ECO:0000256" key="3">
    <source>
        <dbReference type="ARBA" id="ARBA00022960"/>
    </source>
</evidence>
<dbReference type="PANTHER" id="PTHR34138">
    <property type="entry name" value="CELL SHAPE-DETERMINING PROTEIN MREC"/>
    <property type="match status" value="1"/>
</dbReference>
<feature type="domain" description="Rod shape-determining protein MreC beta-barrel core" evidence="7">
    <location>
        <begin position="130"/>
        <end position="270"/>
    </location>
</feature>
<dbReference type="GO" id="GO:0005886">
    <property type="term" value="C:plasma membrane"/>
    <property type="evidence" value="ECO:0007669"/>
    <property type="project" value="TreeGrafter"/>
</dbReference>
<evidence type="ECO:0000256" key="2">
    <source>
        <dbReference type="ARBA" id="ARBA00013855"/>
    </source>
</evidence>
<evidence type="ECO:0000313" key="8">
    <source>
        <dbReference type="EMBL" id="TQF05399.1"/>
    </source>
</evidence>
<organism evidence="8 9">
    <name type="scientific">Kitasatospora acidiphila</name>
    <dbReference type="NCBI Taxonomy" id="2567942"/>
    <lineage>
        <taxon>Bacteria</taxon>
        <taxon>Bacillati</taxon>
        <taxon>Actinomycetota</taxon>
        <taxon>Actinomycetes</taxon>
        <taxon>Kitasatosporales</taxon>
        <taxon>Streptomycetaceae</taxon>
        <taxon>Kitasatospora</taxon>
    </lineage>
</organism>
<evidence type="ECO:0000256" key="4">
    <source>
        <dbReference type="ARBA" id="ARBA00032089"/>
    </source>
</evidence>
<dbReference type="PANTHER" id="PTHR34138:SF1">
    <property type="entry name" value="CELL SHAPE-DETERMINING PROTEIN MREC"/>
    <property type="match status" value="1"/>
</dbReference>
<gene>
    <name evidence="8" type="primary">mreC</name>
    <name evidence="8" type="ORF">E6W39_28160</name>
</gene>
<feature type="region of interest" description="Disordered" evidence="6">
    <location>
        <begin position="274"/>
        <end position="328"/>
    </location>
</feature>
<protein>
    <recommendedName>
        <fullName evidence="2 5">Cell shape-determining protein MreC</fullName>
    </recommendedName>
    <alternativeName>
        <fullName evidence="4 5">Cell shape protein MreC</fullName>
    </alternativeName>
</protein>
<evidence type="ECO:0000259" key="7">
    <source>
        <dbReference type="Pfam" id="PF04085"/>
    </source>
</evidence>
<dbReference type="InterPro" id="IPR042175">
    <property type="entry name" value="Cell/Rod_MreC_2"/>
</dbReference>
<evidence type="ECO:0000256" key="5">
    <source>
        <dbReference type="PIRNR" id="PIRNR038471"/>
    </source>
</evidence>
<dbReference type="PIRSF" id="PIRSF038471">
    <property type="entry name" value="MreC"/>
    <property type="match status" value="1"/>
</dbReference>
<evidence type="ECO:0000256" key="1">
    <source>
        <dbReference type="ARBA" id="ARBA00009369"/>
    </source>
</evidence>
<dbReference type="InterPro" id="IPR007221">
    <property type="entry name" value="MreC"/>
</dbReference>
<dbReference type="InterPro" id="IPR042177">
    <property type="entry name" value="Cell/Rod_1"/>
</dbReference>
<comment type="caution">
    <text evidence="8">The sequence shown here is derived from an EMBL/GenBank/DDBJ whole genome shotgun (WGS) entry which is preliminary data.</text>
</comment>
<dbReference type="EMBL" id="VIGB01000003">
    <property type="protein sequence ID" value="TQF05399.1"/>
    <property type="molecule type" value="Genomic_DNA"/>
</dbReference>
<dbReference type="AlphaFoldDB" id="A0A540W8P0"/>
<proteinExistence type="inferred from homology"/>
<sequence>MRDTRESRLLLILLVAVAFALITVDIKGGESSPLNGARKTAAGLLGPAERGAAGAVDPIARTIRAIRDSGTMQQRLDQIGNENTELRQRLASSDMAAGRTKQLDDLLRTAGTGGYTIKAAQVIAIGAAQGFSWTITIDAGSDDGVQRDMTVINGEGLVGRVTTVARTTATVLLATDPGFTAGTRMEGSGEIGFAAGQGASPMKVELLNGKAQVKPGDRLVTFGSQSGRPFVPGVPVGKVLQVQATPDALTKTVLVQPFVSFTRLDLVGVVVVPPRTDPRDSVLPPVPSNTPSPAAQAQPPAGSASPAAPASPAGSASPAQPSSVPGGN</sequence>
<comment type="function">
    <text evidence="5">Involved in formation and maintenance of cell shape.</text>
</comment>
<dbReference type="RefSeq" id="WP_141635877.1">
    <property type="nucleotide sequence ID" value="NZ_VIGB01000003.1"/>
</dbReference>
<accession>A0A540W8P0</accession>